<dbReference type="Proteomes" id="UP000308133">
    <property type="component" value="Unassembled WGS sequence"/>
</dbReference>
<evidence type="ECO:0000256" key="2">
    <source>
        <dbReference type="ARBA" id="ARBA00022448"/>
    </source>
</evidence>
<dbReference type="SUPFAM" id="SSF90123">
    <property type="entry name" value="ABC transporter transmembrane region"/>
    <property type="match status" value="1"/>
</dbReference>
<comment type="caution">
    <text evidence="12">The sequence shown here is derived from an EMBL/GenBank/DDBJ whole genome shotgun (WGS) entry which is preliminary data.</text>
</comment>
<dbReference type="Gene3D" id="3.40.50.300">
    <property type="entry name" value="P-loop containing nucleotide triphosphate hydrolases"/>
    <property type="match status" value="2"/>
</dbReference>
<keyword evidence="2" id="KW-0813">Transport</keyword>
<dbReference type="InterPro" id="IPR044726">
    <property type="entry name" value="ABCC_6TM_D2"/>
</dbReference>
<evidence type="ECO:0000256" key="5">
    <source>
        <dbReference type="ARBA" id="ARBA00022840"/>
    </source>
</evidence>
<dbReference type="Pfam" id="PF00005">
    <property type="entry name" value="ABC_tran"/>
    <property type="match status" value="2"/>
</dbReference>
<dbReference type="PROSITE" id="PS50893">
    <property type="entry name" value="ABC_TRANSPORTER_2"/>
    <property type="match status" value="1"/>
</dbReference>
<dbReference type="GO" id="GO:0140359">
    <property type="term" value="F:ABC-type transporter activity"/>
    <property type="evidence" value="ECO:0007669"/>
    <property type="project" value="InterPro"/>
</dbReference>
<evidence type="ECO:0000313" key="13">
    <source>
        <dbReference type="Proteomes" id="UP000308133"/>
    </source>
</evidence>
<dbReference type="PANTHER" id="PTHR24223:SF269">
    <property type="entry name" value="ABC MULTIDRUG TRANSPORTER (EUROFUNG)-RELATED"/>
    <property type="match status" value="1"/>
</dbReference>
<dbReference type="GO" id="GO:0005524">
    <property type="term" value="F:ATP binding"/>
    <property type="evidence" value="ECO:0007669"/>
    <property type="project" value="UniProtKB-KW"/>
</dbReference>
<dbReference type="GO" id="GO:0016887">
    <property type="term" value="F:ATP hydrolysis activity"/>
    <property type="evidence" value="ECO:0007669"/>
    <property type="project" value="InterPro"/>
</dbReference>
<dbReference type="InterPro" id="IPR003593">
    <property type="entry name" value="AAA+_ATPase"/>
</dbReference>
<evidence type="ECO:0000256" key="1">
    <source>
        <dbReference type="ARBA" id="ARBA00004141"/>
    </source>
</evidence>
<protein>
    <submittedName>
        <fullName evidence="12">ATP transporter-like protein</fullName>
    </submittedName>
</protein>
<gene>
    <name evidence="12" type="ORF">C1H76_7199</name>
</gene>
<dbReference type="PROSITE" id="PS00211">
    <property type="entry name" value="ABC_TRANSPORTER_1"/>
    <property type="match status" value="1"/>
</dbReference>
<reference evidence="12 13" key="1">
    <citation type="submission" date="2018-02" db="EMBL/GenBank/DDBJ databases">
        <title>Draft genome sequences of Elsinoe sp., causing black scab on jojoba.</title>
        <authorList>
            <person name="Stodart B."/>
            <person name="Jeffress S."/>
            <person name="Ash G."/>
            <person name="Arun Chinnappa K."/>
        </authorList>
    </citation>
    <scope>NUCLEOTIDE SEQUENCE [LARGE SCALE GENOMIC DNA]</scope>
    <source>
        <strain evidence="12 13">Hillstone_2</strain>
    </source>
</reference>
<feature type="transmembrane region" description="Helical" evidence="9">
    <location>
        <begin position="594"/>
        <end position="615"/>
    </location>
</feature>
<feature type="transmembrane region" description="Helical" evidence="9">
    <location>
        <begin position="424"/>
        <end position="442"/>
    </location>
</feature>
<evidence type="ECO:0000313" key="12">
    <source>
        <dbReference type="EMBL" id="TKX20611.1"/>
    </source>
</evidence>
<dbReference type="InterPro" id="IPR036640">
    <property type="entry name" value="ABC1_TM_sf"/>
</dbReference>
<evidence type="ECO:0000259" key="11">
    <source>
        <dbReference type="PROSITE" id="PS50929"/>
    </source>
</evidence>
<evidence type="ECO:0000256" key="9">
    <source>
        <dbReference type="SAM" id="Phobius"/>
    </source>
</evidence>
<dbReference type="EMBL" id="PTQR01000087">
    <property type="protein sequence ID" value="TKX20611.1"/>
    <property type="molecule type" value="Genomic_DNA"/>
</dbReference>
<dbReference type="InterPro" id="IPR017871">
    <property type="entry name" value="ABC_transporter-like_CS"/>
</dbReference>
<dbReference type="GO" id="GO:0016020">
    <property type="term" value="C:membrane"/>
    <property type="evidence" value="ECO:0007669"/>
    <property type="project" value="UniProtKB-SubCell"/>
</dbReference>
<comment type="subcellular location">
    <subcellularLocation>
        <location evidence="1">Membrane</location>
        <topology evidence="1">Multi-pass membrane protein</topology>
    </subcellularLocation>
</comment>
<dbReference type="InterPro" id="IPR027417">
    <property type="entry name" value="P-loop_NTPase"/>
</dbReference>
<keyword evidence="4" id="KW-0547">Nucleotide-binding</keyword>
<name>A0A4U7AV93_9PEZI</name>
<dbReference type="SMART" id="SM00382">
    <property type="entry name" value="AAA"/>
    <property type="match status" value="1"/>
</dbReference>
<dbReference type="CDD" id="cd18580">
    <property type="entry name" value="ABC_6TM_ABCC_D2"/>
    <property type="match status" value="1"/>
</dbReference>
<feature type="domain" description="ABC transporter" evidence="10">
    <location>
        <begin position="149"/>
        <end position="374"/>
    </location>
</feature>
<sequence>MLGLTEVLRKHIQDLRVHELAESASHRRFVTVRNTFGWMTDDLAPVTTSTILALVSGSRAINSSVAFTTLSLIALLIAPIHESILATPEALNVVASFDRIEGFLLREDCTSDCGTQTPSSETESRSNTTEVELSRIPAAESSATPLVILEAATVRVGQTGRVTLDNISLELFPASFTFIIGPVGCGKSTLLRAIIGDVKLTDGRRSLSAAFKDFGFCAQDTWLPNDTVKNIVLGPASFEEAWYVSVIQACALTNDIACFPLGYDTVVGSNGYSLSGGQRQRLALARALYSRKKILVLDDITSGLDMDLSKRVVNSLETICRQQGLAVILATHAVHHLHYADHIAALGQNGRLIEQGSLAVLMNSNDGYMRNLELTKEYGTAGKPDVHAVVREPLVAHEADGDAQAELARRTGDMSIYKHYTASIGWKLGSIIILTAISFAFGRKFPELWRDERTAPYTFFLNTEAGVTLNRFANDMSLIDLDLAGGVAQTLLGSGVCIGAAMLIAAGAEYAGLTIPPVIAILYMIQRFYLRTSRQLRFMDLEAQAPLLSHFHEALAGVTTIRAFHWQRHWHQRCLHLVDRSQRPYYLLLCIQRWLNLVLDLVTAGVATVVVTLAITMRHTASSGSMGVSLLNILSFNTQMSNLIVAWTALETSLGAVARCKNFGLTTSSEHLAEETTEAPANWPPKGQLRLAGITAAYSAGIPVLQDITLSIPAGTKVGICGRSGSGKSSLLLMLFRMLDPS</sequence>
<dbReference type="Gene3D" id="1.20.1560.10">
    <property type="entry name" value="ABC transporter type 1, transmembrane domain"/>
    <property type="match status" value="1"/>
</dbReference>
<evidence type="ECO:0000256" key="8">
    <source>
        <dbReference type="SAM" id="MobiDB-lite"/>
    </source>
</evidence>
<dbReference type="InterPro" id="IPR011527">
    <property type="entry name" value="ABC1_TM_dom"/>
</dbReference>
<evidence type="ECO:0000256" key="6">
    <source>
        <dbReference type="ARBA" id="ARBA00022989"/>
    </source>
</evidence>
<feature type="domain" description="ABC transmembrane type-1" evidence="11">
    <location>
        <begin position="455"/>
        <end position="652"/>
    </location>
</feature>
<dbReference type="Pfam" id="PF00664">
    <property type="entry name" value="ABC_membrane"/>
    <property type="match status" value="1"/>
</dbReference>
<keyword evidence="7 9" id="KW-0472">Membrane</keyword>
<dbReference type="SUPFAM" id="SSF52540">
    <property type="entry name" value="P-loop containing nucleoside triphosphate hydrolases"/>
    <property type="match status" value="2"/>
</dbReference>
<keyword evidence="5" id="KW-0067">ATP-binding</keyword>
<dbReference type="PROSITE" id="PS50929">
    <property type="entry name" value="ABC_TM1F"/>
    <property type="match status" value="1"/>
</dbReference>
<feature type="region of interest" description="Disordered" evidence="8">
    <location>
        <begin position="112"/>
        <end position="133"/>
    </location>
</feature>
<evidence type="ECO:0000259" key="10">
    <source>
        <dbReference type="PROSITE" id="PS50893"/>
    </source>
</evidence>
<keyword evidence="6 9" id="KW-1133">Transmembrane helix</keyword>
<keyword evidence="3 9" id="KW-0812">Transmembrane</keyword>
<evidence type="ECO:0000256" key="7">
    <source>
        <dbReference type="ARBA" id="ARBA00023136"/>
    </source>
</evidence>
<dbReference type="InterPro" id="IPR003439">
    <property type="entry name" value="ABC_transporter-like_ATP-bd"/>
</dbReference>
<feature type="transmembrane region" description="Helical" evidence="9">
    <location>
        <begin position="510"/>
        <end position="530"/>
    </location>
</feature>
<organism evidence="12 13">
    <name type="scientific">Elsinoe australis</name>
    <dbReference type="NCBI Taxonomy" id="40998"/>
    <lineage>
        <taxon>Eukaryota</taxon>
        <taxon>Fungi</taxon>
        <taxon>Dikarya</taxon>
        <taxon>Ascomycota</taxon>
        <taxon>Pezizomycotina</taxon>
        <taxon>Dothideomycetes</taxon>
        <taxon>Dothideomycetidae</taxon>
        <taxon>Myriangiales</taxon>
        <taxon>Elsinoaceae</taxon>
        <taxon>Elsinoe</taxon>
    </lineage>
</organism>
<proteinExistence type="predicted"/>
<dbReference type="InterPro" id="IPR050173">
    <property type="entry name" value="ABC_transporter_C-like"/>
</dbReference>
<evidence type="ECO:0000256" key="4">
    <source>
        <dbReference type="ARBA" id="ARBA00022741"/>
    </source>
</evidence>
<feature type="compositionally biased region" description="Low complexity" evidence="8">
    <location>
        <begin position="117"/>
        <end position="131"/>
    </location>
</feature>
<feature type="transmembrane region" description="Helical" evidence="9">
    <location>
        <begin position="481"/>
        <end position="504"/>
    </location>
</feature>
<dbReference type="PANTHER" id="PTHR24223">
    <property type="entry name" value="ATP-BINDING CASSETTE SUB-FAMILY C"/>
    <property type="match status" value="1"/>
</dbReference>
<accession>A0A4U7AV93</accession>
<evidence type="ECO:0000256" key="3">
    <source>
        <dbReference type="ARBA" id="ARBA00022692"/>
    </source>
</evidence>
<dbReference type="AlphaFoldDB" id="A0A4U7AV93"/>